<keyword evidence="1" id="KW-0812">Transmembrane</keyword>
<dbReference type="Proteomes" id="UP000623842">
    <property type="component" value="Unassembled WGS sequence"/>
</dbReference>
<keyword evidence="1" id="KW-0472">Membrane</keyword>
<dbReference type="AlphaFoldDB" id="A0A919BIB4"/>
<feature type="transmembrane region" description="Helical" evidence="1">
    <location>
        <begin position="48"/>
        <end position="65"/>
    </location>
</feature>
<evidence type="ECO:0000313" key="2">
    <source>
        <dbReference type="EMBL" id="GHF91111.1"/>
    </source>
</evidence>
<keyword evidence="3" id="KW-1185">Reference proteome</keyword>
<gene>
    <name evidence="2" type="ORF">GCM10017161_18610</name>
</gene>
<comment type="caution">
    <text evidence="2">The sequence shown here is derived from an EMBL/GenBank/DDBJ whole genome shotgun (WGS) entry which is preliminary data.</text>
</comment>
<evidence type="ECO:0000313" key="3">
    <source>
        <dbReference type="Proteomes" id="UP000623842"/>
    </source>
</evidence>
<reference evidence="2" key="2">
    <citation type="submission" date="2020-09" db="EMBL/GenBank/DDBJ databases">
        <authorList>
            <person name="Sun Q."/>
            <person name="Kim S."/>
        </authorList>
    </citation>
    <scope>NUCLEOTIDE SEQUENCE</scope>
    <source>
        <strain evidence="2">KCTC 42731</strain>
    </source>
</reference>
<organism evidence="2 3">
    <name type="scientific">Thalassotalea marina</name>
    <dbReference type="NCBI Taxonomy" id="1673741"/>
    <lineage>
        <taxon>Bacteria</taxon>
        <taxon>Pseudomonadati</taxon>
        <taxon>Pseudomonadota</taxon>
        <taxon>Gammaproteobacteria</taxon>
        <taxon>Alteromonadales</taxon>
        <taxon>Colwelliaceae</taxon>
        <taxon>Thalassotalea</taxon>
    </lineage>
</organism>
<name>A0A919BIB4_9GAMM</name>
<protein>
    <submittedName>
        <fullName evidence="2">Uncharacterized protein</fullName>
    </submittedName>
</protein>
<reference evidence="2" key="1">
    <citation type="journal article" date="2014" name="Int. J. Syst. Evol. Microbiol.">
        <title>Complete genome sequence of Corynebacterium casei LMG S-19264T (=DSM 44701T), isolated from a smear-ripened cheese.</title>
        <authorList>
            <consortium name="US DOE Joint Genome Institute (JGI-PGF)"/>
            <person name="Walter F."/>
            <person name="Albersmeier A."/>
            <person name="Kalinowski J."/>
            <person name="Ruckert C."/>
        </authorList>
    </citation>
    <scope>NUCLEOTIDE SEQUENCE</scope>
    <source>
        <strain evidence="2">KCTC 42731</strain>
    </source>
</reference>
<feature type="transmembrane region" description="Helical" evidence="1">
    <location>
        <begin position="16"/>
        <end position="36"/>
    </location>
</feature>
<proteinExistence type="predicted"/>
<sequence>MESVKLEFKSRKQKRVVCTVLFMFFWLPALVIQLYSDQTYLLGIRADIVALALQTVGFIFILLSLKYSKCPSCNENAGNGWNVTECNKCGVKFT</sequence>
<evidence type="ECO:0000256" key="1">
    <source>
        <dbReference type="SAM" id="Phobius"/>
    </source>
</evidence>
<dbReference type="RefSeq" id="WP_189769661.1">
    <property type="nucleotide sequence ID" value="NZ_BNCK01000004.1"/>
</dbReference>
<keyword evidence="1" id="KW-1133">Transmembrane helix</keyword>
<accession>A0A919BIB4</accession>
<dbReference type="EMBL" id="BNCK01000004">
    <property type="protein sequence ID" value="GHF91111.1"/>
    <property type="molecule type" value="Genomic_DNA"/>
</dbReference>